<reference evidence="2" key="1">
    <citation type="submission" date="2016-05" db="EMBL/GenBank/DDBJ databases">
        <authorList>
            <person name="Lavstsen T."/>
            <person name="Jespersen J.S."/>
        </authorList>
    </citation>
    <scope>NUCLEOTIDE SEQUENCE</scope>
    <source>
        <tissue evidence="2">Brain</tissue>
    </source>
</reference>
<evidence type="ECO:0000313" key="2">
    <source>
        <dbReference type="EMBL" id="SBP82811.1"/>
    </source>
</evidence>
<gene>
    <name evidence="2" type="primary">GPATCH2</name>
</gene>
<name>A0A1A8CVU7_NOTKA</name>
<feature type="non-terminal residue" evidence="2">
    <location>
        <position position="1"/>
    </location>
</feature>
<protein>
    <submittedName>
        <fullName evidence="2">G patch domain containing 2</fullName>
    </submittedName>
</protein>
<feature type="transmembrane region" description="Helical" evidence="1">
    <location>
        <begin position="20"/>
        <end position="46"/>
    </location>
</feature>
<sequence>GHVPPDPPPKLRPCFMVMKLGYAALMEGFILHLNGAHLVIKMLLFLNKRI</sequence>
<keyword evidence="1" id="KW-1133">Transmembrane helix</keyword>
<evidence type="ECO:0000256" key="1">
    <source>
        <dbReference type="SAM" id="Phobius"/>
    </source>
</evidence>
<reference evidence="2" key="2">
    <citation type="submission" date="2016-06" db="EMBL/GenBank/DDBJ databases">
        <title>The genome of a short-lived fish provides insights into sex chromosome evolution and the genetic control of aging.</title>
        <authorList>
            <person name="Reichwald K."/>
            <person name="Felder M."/>
            <person name="Petzold A."/>
            <person name="Koch P."/>
            <person name="Groth M."/>
            <person name="Platzer M."/>
        </authorList>
    </citation>
    <scope>NUCLEOTIDE SEQUENCE</scope>
    <source>
        <tissue evidence="2">Brain</tissue>
    </source>
</reference>
<proteinExistence type="predicted"/>
<keyword evidence="1" id="KW-0812">Transmembrane</keyword>
<keyword evidence="1" id="KW-0472">Membrane</keyword>
<accession>A0A1A8CVU7</accession>
<dbReference type="EMBL" id="HADZ01018870">
    <property type="protein sequence ID" value="SBP82811.1"/>
    <property type="molecule type" value="Transcribed_RNA"/>
</dbReference>
<organism evidence="2">
    <name type="scientific">Nothobranchius kadleci</name>
    <name type="common">African annual killifish</name>
    <dbReference type="NCBI Taxonomy" id="1051664"/>
    <lineage>
        <taxon>Eukaryota</taxon>
        <taxon>Metazoa</taxon>
        <taxon>Chordata</taxon>
        <taxon>Craniata</taxon>
        <taxon>Vertebrata</taxon>
        <taxon>Euteleostomi</taxon>
        <taxon>Actinopterygii</taxon>
        <taxon>Neopterygii</taxon>
        <taxon>Teleostei</taxon>
        <taxon>Neoteleostei</taxon>
        <taxon>Acanthomorphata</taxon>
        <taxon>Ovalentaria</taxon>
        <taxon>Atherinomorphae</taxon>
        <taxon>Cyprinodontiformes</taxon>
        <taxon>Nothobranchiidae</taxon>
        <taxon>Nothobranchius</taxon>
    </lineage>
</organism>
<dbReference type="AlphaFoldDB" id="A0A1A8CVU7"/>